<feature type="transmembrane region" description="Helical" evidence="6">
    <location>
        <begin position="412"/>
        <end position="428"/>
    </location>
</feature>
<keyword evidence="5 6" id="KW-0472">Membrane</keyword>
<feature type="transmembrane region" description="Helical" evidence="6">
    <location>
        <begin position="194"/>
        <end position="216"/>
    </location>
</feature>
<dbReference type="CDD" id="cd13136">
    <property type="entry name" value="MATE_DinF_like"/>
    <property type="match status" value="1"/>
</dbReference>
<feature type="transmembrane region" description="Helical" evidence="6">
    <location>
        <begin position="139"/>
        <end position="156"/>
    </location>
</feature>
<comment type="subcellular location">
    <subcellularLocation>
        <location evidence="1">Membrane</location>
        <topology evidence="1">Multi-pass membrane protein</topology>
    </subcellularLocation>
</comment>
<proteinExistence type="inferred from homology"/>
<dbReference type="AlphaFoldDB" id="A0A931GRD7"/>
<dbReference type="GO" id="GO:0015297">
    <property type="term" value="F:antiporter activity"/>
    <property type="evidence" value="ECO:0007669"/>
    <property type="project" value="InterPro"/>
</dbReference>
<dbReference type="PANTHER" id="PTHR42893">
    <property type="entry name" value="PROTEIN DETOXIFICATION 44, CHLOROPLASTIC-RELATED"/>
    <property type="match status" value="1"/>
</dbReference>
<feature type="transmembrane region" description="Helical" evidence="6">
    <location>
        <begin position="20"/>
        <end position="40"/>
    </location>
</feature>
<dbReference type="InterPro" id="IPR002528">
    <property type="entry name" value="MATE_fam"/>
</dbReference>
<feature type="transmembrane region" description="Helical" evidence="6">
    <location>
        <begin position="250"/>
        <end position="272"/>
    </location>
</feature>
<dbReference type="PANTHER" id="PTHR42893:SF46">
    <property type="entry name" value="PROTEIN DETOXIFICATION 44, CHLOROPLASTIC"/>
    <property type="match status" value="1"/>
</dbReference>
<keyword evidence="3 6" id="KW-0812">Transmembrane</keyword>
<keyword evidence="8" id="KW-1185">Reference proteome</keyword>
<feature type="transmembrane region" description="Helical" evidence="6">
    <location>
        <begin position="168"/>
        <end position="188"/>
    </location>
</feature>
<reference evidence="7" key="1">
    <citation type="submission" date="2020-11" db="EMBL/GenBank/DDBJ databases">
        <title>Sequencing the genomes of 1000 actinobacteria strains.</title>
        <authorList>
            <person name="Klenk H.-P."/>
        </authorList>
    </citation>
    <scope>NUCLEOTIDE SEQUENCE</scope>
    <source>
        <strain evidence="7">DSM 45632</strain>
    </source>
</reference>
<feature type="transmembrane region" description="Helical" evidence="6">
    <location>
        <begin position="100"/>
        <end position="119"/>
    </location>
</feature>
<evidence type="ECO:0000256" key="2">
    <source>
        <dbReference type="ARBA" id="ARBA00010199"/>
    </source>
</evidence>
<name>A0A931GRD7_9CORY</name>
<feature type="transmembrane region" description="Helical" evidence="6">
    <location>
        <begin position="316"/>
        <end position="334"/>
    </location>
</feature>
<dbReference type="GO" id="GO:0042910">
    <property type="term" value="F:xenobiotic transmembrane transporter activity"/>
    <property type="evidence" value="ECO:0007669"/>
    <property type="project" value="InterPro"/>
</dbReference>
<dbReference type="InterPro" id="IPR044644">
    <property type="entry name" value="DinF-like"/>
</dbReference>
<sequence>MTAESTRTVSVDALVTPGRILSLALPALGVLSAMPLYLLLDTAIIGHLGSSQLAALAAGTTVQAAVTTNLTFLSYGTTARAARMYGAGRRGDAVAEGVQATWLGLAVGFVLATLVWLFAPQLASFFVQDADTAAAAVSWMRVAVFAIPLTLIIMAGNGWMRGVHNTRLPFYFTLCGVIPGAIALPFFVDKLGLVGSAWANVLGMALTSVGFIAVLVREQRTLGFSWAPNPSVILRQLVLGRDLIVRSLSLHLSFILAAAVAGRIAVVALAAHQVLLQLFQFLSLVLDSLAIAAQALTGAALGKGDATLARKVGEKATVYSAGFAVALAAVLLAGGPWIKRIFTTDDAVIDAMQWPWLLLIVIVIAGGVLFALDGVLLGAGDAAFLRTLTVAAVFAGFLPGVAAAWWFDAGLTGIWCGLAAMIILRLIGDIWRFYSMRWAVGDQDSEDRAKEEL</sequence>
<evidence type="ECO:0000256" key="3">
    <source>
        <dbReference type="ARBA" id="ARBA00022692"/>
    </source>
</evidence>
<gene>
    <name evidence="7" type="ORF">IW254_000812</name>
</gene>
<accession>A0A931GRD7</accession>
<dbReference type="Proteomes" id="UP000658613">
    <property type="component" value="Unassembled WGS sequence"/>
</dbReference>
<feature type="transmembrane region" description="Helical" evidence="6">
    <location>
        <begin position="354"/>
        <end position="372"/>
    </location>
</feature>
<evidence type="ECO:0000256" key="1">
    <source>
        <dbReference type="ARBA" id="ARBA00004141"/>
    </source>
</evidence>
<evidence type="ECO:0000313" key="7">
    <source>
        <dbReference type="EMBL" id="MBG6121843.1"/>
    </source>
</evidence>
<evidence type="ECO:0000256" key="4">
    <source>
        <dbReference type="ARBA" id="ARBA00022989"/>
    </source>
</evidence>
<dbReference type="Pfam" id="PF01554">
    <property type="entry name" value="MatE"/>
    <property type="match status" value="2"/>
</dbReference>
<comment type="caution">
    <text evidence="7">The sequence shown here is derived from an EMBL/GenBank/DDBJ whole genome shotgun (WGS) entry which is preliminary data.</text>
</comment>
<evidence type="ECO:0000256" key="6">
    <source>
        <dbReference type="SAM" id="Phobius"/>
    </source>
</evidence>
<dbReference type="EMBL" id="JADOUE010000001">
    <property type="protein sequence ID" value="MBG6121843.1"/>
    <property type="molecule type" value="Genomic_DNA"/>
</dbReference>
<feature type="transmembrane region" description="Helical" evidence="6">
    <location>
        <begin position="384"/>
        <end position="406"/>
    </location>
</feature>
<evidence type="ECO:0000256" key="5">
    <source>
        <dbReference type="ARBA" id="ARBA00023136"/>
    </source>
</evidence>
<protein>
    <submittedName>
        <fullName evidence="7">MATE family efflux protein</fullName>
    </submittedName>
</protein>
<comment type="similarity">
    <text evidence="2">Belongs to the multi antimicrobial extrusion (MATE) (TC 2.A.66.1) family.</text>
</comment>
<keyword evidence="4 6" id="KW-1133">Transmembrane helix</keyword>
<evidence type="ECO:0000313" key="8">
    <source>
        <dbReference type="Proteomes" id="UP000658613"/>
    </source>
</evidence>
<feature type="transmembrane region" description="Helical" evidence="6">
    <location>
        <begin position="278"/>
        <end position="296"/>
    </location>
</feature>
<dbReference type="NCBIfam" id="TIGR00797">
    <property type="entry name" value="matE"/>
    <property type="match status" value="1"/>
</dbReference>
<organism evidence="7 8">
    <name type="scientific">Corynebacterium aquatimens</name>
    <dbReference type="NCBI Taxonomy" id="1190508"/>
    <lineage>
        <taxon>Bacteria</taxon>
        <taxon>Bacillati</taxon>
        <taxon>Actinomycetota</taxon>
        <taxon>Actinomycetes</taxon>
        <taxon>Mycobacteriales</taxon>
        <taxon>Corynebacteriaceae</taxon>
        <taxon>Corynebacterium</taxon>
    </lineage>
</organism>
<dbReference type="GO" id="GO:0005886">
    <property type="term" value="C:plasma membrane"/>
    <property type="evidence" value="ECO:0007669"/>
    <property type="project" value="TreeGrafter"/>
</dbReference>